<dbReference type="SUPFAM" id="SSF48726">
    <property type="entry name" value="Immunoglobulin"/>
    <property type="match status" value="2"/>
</dbReference>
<keyword evidence="4" id="KW-1015">Disulfide bond</keyword>
<dbReference type="InterPro" id="IPR007110">
    <property type="entry name" value="Ig-like_dom"/>
</dbReference>
<keyword evidence="7" id="KW-1133">Transmembrane helix</keyword>
<gene>
    <name evidence="9" type="primary">LOC113575382</name>
</gene>
<keyword evidence="10" id="KW-1185">Reference proteome</keyword>
<dbReference type="Proteomes" id="UP000314983">
    <property type="component" value="Chromosome 25"/>
</dbReference>
<reference evidence="10" key="2">
    <citation type="journal article" date="2017" name="Sci. Adv.">
        <title>A tail of two voltages: Proteomic comparison of the three electric organs of the electric eel.</title>
        <authorList>
            <person name="Traeger L.L."/>
            <person name="Sabat G."/>
            <person name="Barrett-Wilt G.A."/>
            <person name="Wells G.B."/>
            <person name="Sussman M.R."/>
        </authorList>
    </citation>
    <scope>NUCLEOTIDE SEQUENCE [LARGE SCALE GENOMIC DNA]</scope>
</reference>
<dbReference type="FunFam" id="2.60.40.10:FF:000188">
    <property type="entry name" value="Interleukin-1 receptor accessory protein-like 1"/>
    <property type="match status" value="1"/>
</dbReference>
<keyword evidence="2" id="KW-0732">Signal</keyword>
<evidence type="ECO:0000256" key="5">
    <source>
        <dbReference type="ARBA" id="ARBA00023180"/>
    </source>
</evidence>
<proteinExistence type="inferred from homology"/>
<reference evidence="9" key="4">
    <citation type="submission" date="2025-08" db="UniProtKB">
        <authorList>
            <consortium name="Ensembl"/>
        </authorList>
    </citation>
    <scope>IDENTIFICATION</scope>
</reference>
<accession>A0A4W4DUV8</accession>
<reference evidence="10" key="1">
    <citation type="journal article" date="2014" name="Science">
        <title>Nonhuman genetics. Genomic basis for the convergent evolution of electric organs.</title>
        <authorList>
            <person name="Gallant J.R."/>
            <person name="Traeger L.L."/>
            <person name="Volkening J.D."/>
            <person name="Moffett H."/>
            <person name="Chen P.H."/>
            <person name="Novina C.D."/>
            <person name="Phillips G.N.Jr."/>
            <person name="Anand R."/>
            <person name="Wells G.B."/>
            <person name="Pinch M."/>
            <person name="Guth R."/>
            <person name="Unguez G.A."/>
            <person name="Albert J.S."/>
            <person name="Zakon H.H."/>
            <person name="Samanta M.P."/>
            <person name="Sussman M.R."/>
        </authorList>
    </citation>
    <scope>NUCLEOTIDE SEQUENCE [LARGE SCALE GENOMIC DNA]</scope>
</reference>
<evidence type="ECO:0000259" key="8">
    <source>
        <dbReference type="PROSITE" id="PS50835"/>
    </source>
</evidence>
<keyword evidence="5" id="KW-0325">Glycoprotein</keyword>
<dbReference type="Gene3D" id="2.60.40.10">
    <property type="entry name" value="Immunoglobulins"/>
    <property type="match status" value="2"/>
</dbReference>
<protein>
    <recommendedName>
        <fullName evidence="8">Ig-like domain-containing protein</fullName>
    </recommendedName>
</protein>
<dbReference type="InterPro" id="IPR013783">
    <property type="entry name" value="Ig-like_fold"/>
</dbReference>
<dbReference type="InterPro" id="IPR003599">
    <property type="entry name" value="Ig_sub"/>
</dbReference>
<dbReference type="PROSITE" id="PS50835">
    <property type="entry name" value="IG_LIKE"/>
    <property type="match status" value="1"/>
</dbReference>
<evidence type="ECO:0000256" key="6">
    <source>
        <dbReference type="ARBA" id="ARBA00023319"/>
    </source>
</evidence>
<organism evidence="9 10">
    <name type="scientific">Electrophorus electricus</name>
    <name type="common">Electric eel</name>
    <name type="synonym">Gymnotus electricus</name>
    <dbReference type="NCBI Taxonomy" id="8005"/>
    <lineage>
        <taxon>Eukaryota</taxon>
        <taxon>Metazoa</taxon>
        <taxon>Chordata</taxon>
        <taxon>Craniata</taxon>
        <taxon>Vertebrata</taxon>
        <taxon>Euteleostomi</taxon>
        <taxon>Actinopterygii</taxon>
        <taxon>Neopterygii</taxon>
        <taxon>Teleostei</taxon>
        <taxon>Ostariophysi</taxon>
        <taxon>Gymnotiformes</taxon>
        <taxon>Gymnotoidei</taxon>
        <taxon>Gymnotidae</taxon>
        <taxon>Electrophorus</taxon>
    </lineage>
</organism>
<sequence length="433" mass="49345">MSDEVCVCKQSFDSLLCFTQSSFGFLTWMVVSIVYCSASCLAVGPEIPDFHTQGELVVIRFPFLEDAILYLRLLVDNSTFHISHSEQHDLQNDTVRVIQRGRSLWLLPSHPSDSGTYSYVLRLVNILFSKSFPYNYYYILIISDMFCITGSISVTIYETGREDLDMMSYPVSAQPDTDLNISCPHIKHFIMAGSPQWYKGFNVGAFPLISTRYKREKGNLLTITKVSPEDKGLYTCKLKVIFNHTHYNVSRTWKLQVLDNIYSHLHDHKAWANASSAILYPYITTPVNGSMIESHFGSSLVIQCKVLVGNQSYDHTEVTWLVNGRSVDSSYLSERAFQATRRVLPNHVVVELVFLEVHEEDTRVELKCVAQNLSGKQEVITQVTLEDSMTMWLVVAAVSSCFFLLVMSVFLYQLCPTSPKRNNYIRARQNSSF</sequence>
<feature type="transmembrane region" description="Helical" evidence="7">
    <location>
        <begin position="391"/>
        <end position="412"/>
    </location>
</feature>
<reference evidence="9" key="3">
    <citation type="submission" date="2020-05" db="EMBL/GenBank/DDBJ databases">
        <title>Electrophorus electricus (electric eel) genome, fEleEle1, primary haplotype.</title>
        <authorList>
            <person name="Myers G."/>
            <person name="Meyer A."/>
            <person name="Fedrigo O."/>
            <person name="Formenti G."/>
            <person name="Rhie A."/>
            <person name="Tracey A."/>
            <person name="Sims Y."/>
            <person name="Jarvis E.D."/>
        </authorList>
    </citation>
    <scope>NUCLEOTIDE SEQUENCE [LARGE SCALE GENOMIC DNA]</scope>
</reference>
<keyword evidence="3" id="KW-0677">Repeat</keyword>
<dbReference type="STRING" id="8005.ENSEEEP00000003090"/>
<evidence type="ECO:0000313" key="9">
    <source>
        <dbReference type="Ensembl" id="ENSEEEP00000003090.2"/>
    </source>
</evidence>
<keyword evidence="7" id="KW-0812">Transmembrane</keyword>
<reference evidence="9" key="5">
    <citation type="submission" date="2025-09" db="UniProtKB">
        <authorList>
            <consortium name="Ensembl"/>
        </authorList>
    </citation>
    <scope>IDENTIFICATION</scope>
</reference>
<dbReference type="SMART" id="SM00409">
    <property type="entry name" value="IG"/>
    <property type="match status" value="2"/>
</dbReference>
<dbReference type="InterPro" id="IPR036179">
    <property type="entry name" value="Ig-like_dom_sf"/>
</dbReference>
<comment type="similarity">
    <text evidence="1">Belongs to the interleukin-1 receptor family.</text>
</comment>
<dbReference type="InterPro" id="IPR015621">
    <property type="entry name" value="IL-1_rcpt_fam"/>
</dbReference>
<dbReference type="Ensembl" id="ENSEEET00000003136.2">
    <property type="protein sequence ID" value="ENSEEEP00000003090.2"/>
    <property type="gene ID" value="ENSEEEG00000001739.2"/>
</dbReference>
<feature type="transmembrane region" description="Helical" evidence="7">
    <location>
        <begin position="136"/>
        <end position="157"/>
    </location>
</feature>
<evidence type="ECO:0000256" key="3">
    <source>
        <dbReference type="ARBA" id="ARBA00022737"/>
    </source>
</evidence>
<name>A0A4W4DUV8_ELEEL</name>
<feature type="transmembrane region" description="Helical" evidence="7">
    <location>
        <begin position="25"/>
        <end position="44"/>
    </location>
</feature>
<dbReference type="PANTHER" id="PTHR11890:SF18">
    <property type="entry name" value="LYMPHOCYTE ACTIVATION GENE 3 PROTEIN"/>
    <property type="match status" value="1"/>
</dbReference>
<dbReference type="PANTHER" id="PTHR11890">
    <property type="entry name" value="INTERLEUKIN-1 RECEPTOR FAMILY MEMBER"/>
    <property type="match status" value="1"/>
</dbReference>
<dbReference type="GeneTree" id="ENSGT01090000259985"/>
<dbReference type="AlphaFoldDB" id="A0A4W4DUV8"/>
<keyword evidence="6" id="KW-0393">Immunoglobulin domain</keyword>
<evidence type="ECO:0000256" key="1">
    <source>
        <dbReference type="ARBA" id="ARBA00009752"/>
    </source>
</evidence>
<keyword evidence="7" id="KW-0472">Membrane</keyword>
<feature type="domain" description="Ig-like" evidence="8">
    <location>
        <begin position="281"/>
        <end position="386"/>
    </location>
</feature>
<evidence type="ECO:0000256" key="7">
    <source>
        <dbReference type="SAM" id="Phobius"/>
    </source>
</evidence>
<evidence type="ECO:0000256" key="4">
    <source>
        <dbReference type="ARBA" id="ARBA00023157"/>
    </source>
</evidence>
<evidence type="ECO:0000313" key="10">
    <source>
        <dbReference type="Proteomes" id="UP000314983"/>
    </source>
</evidence>
<evidence type="ECO:0000256" key="2">
    <source>
        <dbReference type="ARBA" id="ARBA00022729"/>
    </source>
</evidence>
<dbReference type="OMA" id="LLWWTAN"/>